<evidence type="ECO:0000313" key="2">
    <source>
        <dbReference type="Proteomes" id="UP000199093"/>
    </source>
</evidence>
<dbReference type="STRING" id="555512.SAMN04487993_102575"/>
<accession>A0A1G8SPJ0</accession>
<name>A0A1G8SPJ0_9RHOB</name>
<keyword evidence="2" id="KW-1185">Reference proteome</keyword>
<evidence type="ECO:0000313" key="1">
    <source>
        <dbReference type="EMBL" id="SDJ31162.1"/>
    </source>
</evidence>
<proteinExistence type="predicted"/>
<dbReference type="AlphaFoldDB" id="A0A1G8SPJ0"/>
<gene>
    <name evidence="1" type="ORF">SAMN04487993_102575</name>
</gene>
<dbReference type="EMBL" id="FNEJ01000025">
    <property type="protein sequence ID" value="SDJ31162.1"/>
    <property type="molecule type" value="Genomic_DNA"/>
</dbReference>
<sequence length="164" mass="18658">MQYMTEAKLTEQVVPFYETSAPVPRASAEMQYRIKRIGARPLIFTGAELGMAMSFAPDMAWWYEFNLFRSTQGFVLTVKRFYQSEDETDYCRAWEFDNLDAAMTALEKYDAAQDVKAERFIPSPSASAAEFAACAMQLRAEISEARAHFASLVGEFLHELDAEM</sequence>
<organism evidence="1 2">
    <name type="scientific">Salipiger marinus</name>
    <dbReference type="NCBI Taxonomy" id="555512"/>
    <lineage>
        <taxon>Bacteria</taxon>
        <taxon>Pseudomonadati</taxon>
        <taxon>Pseudomonadota</taxon>
        <taxon>Alphaproteobacteria</taxon>
        <taxon>Rhodobacterales</taxon>
        <taxon>Roseobacteraceae</taxon>
        <taxon>Salipiger</taxon>
    </lineage>
</organism>
<protein>
    <submittedName>
        <fullName evidence="1">Uncharacterized protein</fullName>
    </submittedName>
</protein>
<dbReference type="RefSeq" id="WP_089851039.1">
    <property type="nucleotide sequence ID" value="NZ_FNEJ01000025.1"/>
</dbReference>
<dbReference type="Proteomes" id="UP000199093">
    <property type="component" value="Unassembled WGS sequence"/>
</dbReference>
<dbReference type="OrthoDB" id="7857588at2"/>
<reference evidence="1 2" key="1">
    <citation type="submission" date="2016-10" db="EMBL/GenBank/DDBJ databases">
        <authorList>
            <person name="de Groot N.N."/>
        </authorList>
    </citation>
    <scope>NUCLEOTIDE SEQUENCE [LARGE SCALE GENOMIC DNA]</scope>
    <source>
        <strain evidence="1 2">DSM 26424</strain>
    </source>
</reference>